<reference evidence="2 3" key="3">
    <citation type="submission" date="2015-03" db="EMBL/GenBank/DDBJ databases">
        <authorList>
            <consortium name="Pathogen Informatics"/>
            <person name="Murphy D."/>
        </authorList>
    </citation>
    <scope>NUCLEOTIDE SEQUENCE [LARGE SCALE GENOMIC DNA]</scope>
    <source>
        <strain evidence="3">type strain: CIP110230</strain>
        <strain evidence="2">Type strain: CIP110230</strain>
    </source>
</reference>
<evidence type="ECO:0000313" key="3">
    <source>
        <dbReference type="Proteomes" id="UP000044625"/>
    </source>
</evidence>
<proteinExistence type="predicted"/>
<name>A0A0T9RGA4_9GAMM</name>
<dbReference type="Proteomes" id="UP000044625">
    <property type="component" value="Unassembled WGS sequence"/>
</dbReference>
<dbReference type="RefSeq" id="WP_012606366.1">
    <property type="nucleotide sequence ID" value="NZ_CAWMMU010000039.1"/>
</dbReference>
<evidence type="ECO:0000313" key="2">
    <source>
        <dbReference type="EMBL" id="CRY69249.1"/>
    </source>
</evidence>
<reference evidence="1" key="1">
    <citation type="submission" date="2015-03" db="EMBL/GenBank/DDBJ databases">
        <authorList>
            <person name="Murphy D."/>
        </authorList>
    </citation>
    <scope>NUCLEOTIDE SEQUENCE [LARGE SCALE GENOMIC DNA]</scope>
    <source>
        <strain evidence="1">A125KOH2</strain>
    </source>
</reference>
<evidence type="ECO:0000313" key="4">
    <source>
        <dbReference type="Proteomes" id="UP000045840"/>
    </source>
</evidence>
<dbReference type="Proteomes" id="UP000045840">
    <property type="component" value="Unassembled WGS sequence"/>
</dbReference>
<keyword evidence="3" id="KW-1185">Reference proteome</keyword>
<evidence type="ECO:0000313" key="1">
    <source>
        <dbReference type="EMBL" id="CNI61329.1"/>
    </source>
</evidence>
<dbReference type="OrthoDB" id="6627030at2"/>
<gene>
    <name evidence="1" type="ORF">ERS008529_04501</name>
    <name evidence="2" type="ORF">ERS137968_04396</name>
</gene>
<organism evidence="1 4">
    <name type="scientific">Yersinia pekkanenii</name>
    <dbReference type="NCBI Taxonomy" id="1288385"/>
    <lineage>
        <taxon>Bacteria</taxon>
        <taxon>Pseudomonadati</taxon>
        <taxon>Pseudomonadota</taxon>
        <taxon>Gammaproteobacteria</taxon>
        <taxon>Enterobacterales</taxon>
        <taxon>Yersiniaceae</taxon>
        <taxon>Yersinia</taxon>
    </lineage>
</organism>
<sequence>MTNDRFILACQTYFVNQRTNGTPQKKRMHHATLDEFAISPRLKALGRHIVHCQSKQEPVRVPALNGAEWGQLLRTLEHKRAYI</sequence>
<dbReference type="GeneID" id="96666312"/>
<dbReference type="EMBL" id="CWJL01000039">
    <property type="protein sequence ID" value="CRY69249.1"/>
    <property type="molecule type" value="Genomic_DNA"/>
</dbReference>
<dbReference type="EMBL" id="CQAZ01000078">
    <property type="protein sequence ID" value="CNI61329.1"/>
    <property type="molecule type" value="Genomic_DNA"/>
</dbReference>
<dbReference type="AlphaFoldDB" id="A0A0T9RGA4"/>
<reference evidence="4" key="2">
    <citation type="submission" date="2015-03" db="EMBL/GenBank/DDBJ databases">
        <authorList>
            <consortium name="Pathogen Informatics"/>
        </authorList>
    </citation>
    <scope>NUCLEOTIDE SEQUENCE [LARGE SCALE GENOMIC DNA]</scope>
    <source>
        <strain evidence="4">A125KOH2</strain>
    </source>
</reference>
<protein>
    <submittedName>
        <fullName evidence="1">Uncharacterized protein</fullName>
    </submittedName>
</protein>
<accession>A0A0T9RGA4</accession>